<evidence type="ECO:0000313" key="3">
    <source>
        <dbReference type="EMBL" id="MBE9190806.1"/>
    </source>
</evidence>
<dbReference type="PANTHER" id="PTHR43861:SF3">
    <property type="entry name" value="PUTATIVE (AFU_ORTHOLOGUE AFUA_2G14390)-RELATED"/>
    <property type="match status" value="1"/>
</dbReference>
<sequence length="263" mass="29057">MASNYVFTDTQHLPELERLRAIEQVFDPLSHRRLQATGIATNWQCLEVGAGAGSIAHWMAAVVGQYGKVTAIDVDTRFLANIKLSNVEIIKADIRHFEVNASFDLVHARYVLIHLPDFQVALSRMIDLLKPGGWLVIEEPDFSAARAIAGKETACQSVNCVNRAIWQMFTDRGMDYALGVKLPAICQQLGLQQLSVENDAPLSQGGSGVAKVMKMSTEQLTQKYIATGEATHQDIEQYCQFAEDPHTWAIYYSTVGVSAQKAT</sequence>
<keyword evidence="3" id="KW-0489">Methyltransferase</keyword>
<name>A0ABR9URB1_9CHRO</name>
<dbReference type="PANTHER" id="PTHR43861">
    <property type="entry name" value="TRANS-ACONITATE 2-METHYLTRANSFERASE-RELATED"/>
    <property type="match status" value="1"/>
</dbReference>
<dbReference type="RefSeq" id="WP_193931978.1">
    <property type="nucleotide sequence ID" value="NZ_CAWPMZ010000047.1"/>
</dbReference>
<evidence type="ECO:0000256" key="1">
    <source>
        <dbReference type="ARBA" id="ARBA00022679"/>
    </source>
</evidence>
<organism evidence="3 4">
    <name type="scientific">Gloeocapsopsis crepidinum LEGE 06123</name>
    <dbReference type="NCBI Taxonomy" id="588587"/>
    <lineage>
        <taxon>Bacteria</taxon>
        <taxon>Bacillati</taxon>
        <taxon>Cyanobacteriota</taxon>
        <taxon>Cyanophyceae</taxon>
        <taxon>Oscillatoriophycideae</taxon>
        <taxon>Chroococcales</taxon>
        <taxon>Chroococcaceae</taxon>
        <taxon>Gloeocapsopsis</taxon>
    </lineage>
</organism>
<dbReference type="Pfam" id="PF08241">
    <property type="entry name" value="Methyltransf_11"/>
    <property type="match status" value="1"/>
</dbReference>
<dbReference type="SUPFAM" id="SSF53335">
    <property type="entry name" value="S-adenosyl-L-methionine-dependent methyltransferases"/>
    <property type="match status" value="1"/>
</dbReference>
<dbReference type="GO" id="GO:0008168">
    <property type="term" value="F:methyltransferase activity"/>
    <property type="evidence" value="ECO:0007669"/>
    <property type="project" value="UniProtKB-KW"/>
</dbReference>
<gene>
    <name evidence="3" type="ORF">IQ230_10660</name>
</gene>
<comment type="caution">
    <text evidence="3">The sequence shown here is derived from an EMBL/GenBank/DDBJ whole genome shotgun (WGS) entry which is preliminary data.</text>
</comment>
<proteinExistence type="predicted"/>
<dbReference type="InterPro" id="IPR013216">
    <property type="entry name" value="Methyltransf_11"/>
</dbReference>
<evidence type="ECO:0000313" key="4">
    <source>
        <dbReference type="Proteomes" id="UP000651156"/>
    </source>
</evidence>
<reference evidence="3 4" key="1">
    <citation type="submission" date="2020-10" db="EMBL/GenBank/DDBJ databases">
        <authorList>
            <person name="Castelo-Branco R."/>
            <person name="Eusebio N."/>
            <person name="Adriana R."/>
            <person name="Vieira A."/>
            <person name="Brugerolle De Fraissinette N."/>
            <person name="Rezende De Castro R."/>
            <person name="Schneider M.P."/>
            <person name="Vasconcelos V."/>
            <person name="Leao P.N."/>
        </authorList>
    </citation>
    <scope>NUCLEOTIDE SEQUENCE [LARGE SCALE GENOMIC DNA]</scope>
    <source>
        <strain evidence="3 4">LEGE 06123</strain>
    </source>
</reference>
<dbReference type="CDD" id="cd02440">
    <property type="entry name" value="AdoMet_MTases"/>
    <property type="match status" value="1"/>
</dbReference>
<evidence type="ECO:0000259" key="2">
    <source>
        <dbReference type="Pfam" id="PF08241"/>
    </source>
</evidence>
<keyword evidence="4" id="KW-1185">Reference proteome</keyword>
<dbReference type="GO" id="GO:0032259">
    <property type="term" value="P:methylation"/>
    <property type="evidence" value="ECO:0007669"/>
    <property type="project" value="UniProtKB-KW"/>
</dbReference>
<dbReference type="EMBL" id="JADEWN010000022">
    <property type="protein sequence ID" value="MBE9190806.1"/>
    <property type="molecule type" value="Genomic_DNA"/>
</dbReference>
<dbReference type="Proteomes" id="UP000651156">
    <property type="component" value="Unassembled WGS sequence"/>
</dbReference>
<feature type="domain" description="Methyltransferase type 11" evidence="2">
    <location>
        <begin position="46"/>
        <end position="137"/>
    </location>
</feature>
<keyword evidence="1" id="KW-0808">Transferase</keyword>
<dbReference type="Gene3D" id="3.40.50.150">
    <property type="entry name" value="Vaccinia Virus protein VP39"/>
    <property type="match status" value="1"/>
</dbReference>
<accession>A0ABR9URB1</accession>
<protein>
    <submittedName>
        <fullName evidence="3">Class I SAM-dependent methyltransferase</fullName>
    </submittedName>
</protein>
<dbReference type="InterPro" id="IPR029063">
    <property type="entry name" value="SAM-dependent_MTases_sf"/>
</dbReference>